<comment type="caution">
    <text evidence="1">The sequence shown here is derived from an EMBL/GenBank/DDBJ whole genome shotgun (WGS) entry which is preliminary data.</text>
</comment>
<proteinExistence type="predicted"/>
<dbReference type="Proteomes" id="UP000824120">
    <property type="component" value="Chromosome 9"/>
</dbReference>
<keyword evidence="2" id="KW-1185">Reference proteome</keyword>
<gene>
    <name evidence="1" type="ORF">H5410_047200</name>
</gene>
<name>A0A9J5XHY4_SOLCO</name>
<accession>A0A9J5XHY4</accession>
<dbReference type="EMBL" id="JACXVP010000009">
    <property type="protein sequence ID" value="KAG5586766.1"/>
    <property type="molecule type" value="Genomic_DNA"/>
</dbReference>
<evidence type="ECO:0000313" key="1">
    <source>
        <dbReference type="EMBL" id="KAG5586766.1"/>
    </source>
</evidence>
<sequence>MLVIYKIRVEEMRMLRCMCGVQERDNIQNEFGHMKRICVDVPVRKCERLFVVGLRMGRGTPKK</sequence>
<reference evidence="1 2" key="1">
    <citation type="submission" date="2020-09" db="EMBL/GenBank/DDBJ databases">
        <title>De no assembly of potato wild relative species, Solanum commersonii.</title>
        <authorList>
            <person name="Cho K."/>
        </authorList>
    </citation>
    <scope>NUCLEOTIDE SEQUENCE [LARGE SCALE GENOMIC DNA]</scope>
    <source>
        <strain evidence="1">LZ3.2</strain>
        <tissue evidence="1">Leaf</tissue>
    </source>
</reference>
<evidence type="ECO:0000313" key="2">
    <source>
        <dbReference type="Proteomes" id="UP000824120"/>
    </source>
</evidence>
<protein>
    <submittedName>
        <fullName evidence="1">Uncharacterized protein</fullName>
    </submittedName>
</protein>
<organism evidence="1 2">
    <name type="scientific">Solanum commersonii</name>
    <name type="common">Commerson's wild potato</name>
    <name type="synonym">Commerson's nightshade</name>
    <dbReference type="NCBI Taxonomy" id="4109"/>
    <lineage>
        <taxon>Eukaryota</taxon>
        <taxon>Viridiplantae</taxon>
        <taxon>Streptophyta</taxon>
        <taxon>Embryophyta</taxon>
        <taxon>Tracheophyta</taxon>
        <taxon>Spermatophyta</taxon>
        <taxon>Magnoliopsida</taxon>
        <taxon>eudicotyledons</taxon>
        <taxon>Gunneridae</taxon>
        <taxon>Pentapetalae</taxon>
        <taxon>asterids</taxon>
        <taxon>lamiids</taxon>
        <taxon>Solanales</taxon>
        <taxon>Solanaceae</taxon>
        <taxon>Solanoideae</taxon>
        <taxon>Solaneae</taxon>
        <taxon>Solanum</taxon>
    </lineage>
</organism>
<dbReference type="AlphaFoldDB" id="A0A9J5XHY4"/>
<dbReference type="OrthoDB" id="410404at2759"/>